<dbReference type="GO" id="GO:0005886">
    <property type="term" value="C:plasma membrane"/>
    <property type="evidence" value="ECO:0007669"/>
    <property type="project" value="UniProtKB-SubCell"/>
</dbReference>
<evidence type="ECO:0000256" key="6">
    <source>
        <dbReference type="ARBA" id="ARBA00022519"/>
    </source>
</evidence>
<dbReference type="PANTHER" id="PTHR30012:SF0">
    <property type="entry name" value="TYPE II SECRETION SYSTEM PROTEIN F-RELATED"/>
    <property type="match status" value="1"/>
</dbReference>
<feature type="domain" description="Type II secretion system protein GspF" evidence="16">
    <location>
        <begin position="86"/>
        <end position="209"/>
    </location>
</feature>
<dbReference type="EMBL" id="QZJZ01000049">
    <property type="protein sequence ID" value="RJP59424.1"/>
    <property type="molecule type" value="Genomic_DNA"/>
</dbReference>
<keyword evidence="11 15" id="KW-1133">Transmembrane helix</keyword>
<evidence type="ECO:0000256" key="4">
    <source>
        <dbReference type="ARBA" id="ARBA00022448"/>
    </source>
</evidence>
<comment type="subcellular location">
    <subcellularLocation>
        <location evidence="2">Cell inner membrane</location>
        <topology evidence="2">Multi-pass membrane protein</topology>
    </subcellularLocation>
    <subcellularLocation>
        <location evidence="14">Cell membrane</location>
        <topology evidence="14">Multi-pass membrane protein</topology>
    </subcellularLocation>
</comment>
<dbReference type="InterPro" id="IPR001992">
    <property type="entry name" value="T2SS_GspF/T4SS_PilC_CS"/>
</dbReference>
<feature type="transmembrane region" description="Helical" evidence="15">
    <location>
        <begin position="392"/>
        <end position="416"/>
    </location>
</feature>
<evidence type="ECO:0000256" key="13">
    <source>
        <dbReference type="ARBA" id="ARBA00030750"/>
    </source>
</evidence>
<comment type="similarity">
    <text evidence="3 14">Belongs to the GSP F family.</text>
</comment>
<feature type="transmembrane region" description="Helical" evidence="15">
    <location>
        <begin position="240"/>
        <end position="258"/>
    </location>
</feature>
<keyword evidence="8" id="KW-0479">Metal-binding</keyword>
<dbReference type="NCBIfam" id="TIGR02120">
    <property type="entry name" value="GspF"/>
    <property type="match status" value="1"/>
</dbReference>
<name>A0A3A4R027_9BACT</name>
<keyword evidence="6" id="KW-0997">Cell inner membrane</keyword>
<accession>A0A3A4R027</accession>
<evidence type="ECO:0000313" key="18">
    <source>
        <dbReference type="Proteomes" id="UP000266426"/>
    </source>
</evidence>
<keyword evidence="7 14" id="KW-0812">Transmembrane</keyword>
<evidence type="ECO:0000256" key="15">
    <source>
        <dbReference type="SAM" id="Phobius"/>
    </source>
</evidence>
<feature type="domain" description="Type II secretion system protein GspF" evidence="16">
    <location>
        <begin position="289"/>
        <end position="411"/>
    </location>
</feature>
<dbReference type="PROSITE" id="PS00874">
    <property type="entry name" value="T2SP_F"/>
    <property type="match status" value="1"/>
</dbReference>
<reference evidence="17 18" key="1">
    <citation type="journal article" date="2017" name="ISME J.">
        <title>Energy and carbon metabolisms in a deep terrestrial subsurface fluid microbial community.</title>
        <authorList>
            <person name="Momper L."/>
            <person name="Jungbluth S.P."/>
            <person name="Lee M.D."/>
            <person name="Amend J.P."/>
        </authorList>
    </citation>
    <scope>NUCLEOTIDE SEQUENCE [LARGE SCALE GENOMIC DNA]</scope>
    <source>
        <strain evidence="17">SURF_26</strain>
    </source>
</reference>
<evidence type="ECO:0000256" key="9">
    <source>
        <dbReference type="ARBA" id="ARBA00022837"/>
    </source>
</evidence>
<evidence type="ECO:0000256" key="3">
    <source>
        <dbReference type="ARBA" id="ARBA00005745"/>
    </source>
</evidence>
<dbReference type="InterPro" id="IPR003004">
    <property type="entry name" value="GspF/PilC"/>
</dbReference>
<evidence type="ECO:0000256" key="11">
    <source>
        <dbReference type="ARBA" id="ARBA00022989"/>
    </source>
</evidence>
<dbReference type="GO" id="GO:0015627">
    <property type="term" value="C:type II protein secretion system complex"/>
    <property type="evidence" value="ECO:0007669"/>
    <property type="project" value="InterPro"/>
</dbReference>
<dbReference type="Proteomes" id="UP000266426">
    <property type="component" value="Unassembled WGS sequence"/>
</dbReference>
<dbReference type="PANTHER" id="PTHR30012">
    <property type="entry name" value="GENERAL SECRETION PATHWAY PROTEIN"/>
    <property type="match status" value="1"/>
</dbReference>
<comment type="caution">
    <text evidence="17">The sequence shown here is derived from an EMBL/GenBank/DDBJ whole genome shotgun (WGS) entry which is preliminary data.</text>
</comment>
<dbReference type="GO" id="GO:0046872">
    <property type="term" value="F:metal ion binding"/>
    <property type="evidence" value="ECO:0007669"/>
    <property type="project" value="UniProtKB-KW"/>
</dbReference>
<keyword evidence="9" id="KW-0106">Calcium</keyword>
<proteinExistence type="inferred from homology"/>
<keyword evidence="12 15" id="KW-0472">Membrane</keyword>
<dbReference type="FunFam" id="1.20.81.30:FF:000001">
    <property type="entry name" value="Type II secretion system protein F"/>
    <property type="match status" value="2"/>
</dbReference>
<evidence type="ECO:0000256" key="12">
    <source>
        <dbReference type="ARBA" id="ARBA00023136"/>
    </source>
</evidence>
<evidence type="ECO:0000256" key="2">
    <source>
        <dbReference type="ARBA" id="ARBA00004429"/>
    </source>
</evidence>
<dbReference type="InterPro" id="IPR042094">
    <property type="entry name" value="T2SS_GspF_sf"/>
</dbReference>
<evidence type="ECO:0000256" key="5">
    <source>
        <dbReference type="ARBA" id="ARBA00022475"/>
    </source>
</evidence>
<evidence type="ECO:0000256" key="7">
    <source>
        <dbReference type="ARBA" id="ARBA00022692"/>
    </source>
</evidence>
<evidence type="ECO:0000256" key="8">
    <source>
        <dbReference type="ARBA" id="ARBA00022723"/>
    </source>
</evidence>
<dbReference type="AlphaFoldDB" id="A0A3A4R027"/>
<sequence>MPKFKYVAMTNQGKEVTGTIDSENTTVAIGKLREKGLFPTSVTVEKGKGQAKTGTPGSPNQKKSMLSAEITLFTPKRVNSGLLALFTRQLATLIDAGLPLLRSLNVLRDQQKPGCLKNTLGEVTVMVEGGSSFSEALAKFPKIFTKLYVNMIKAGEAGGVLEVVLNRLAEFAEKSEKLKKKVKSAMIYPAFVITVAIAVLTFLITFIVPKFAEMFNDLELQLPWMTKFLIQISDLFKEQWYIPIAFVISFVVGIKITRRSNQGRYYIDKLLLRFPLVGMLIKKIAIARFTRTLGTLITSGVPILQALVIVKDTAGNEVIARAVEKVHDSIREGESIVEPLKVSKVFPPMVISMFEVGEETGALAEMLIKIADNYDEDVDAAVEGLTSLLEPFLIVFLAVVVGFIVIAMFMPLISLLQQL</sequence>
<feature type="transmembrane region" description="Helical" evidence="15">
    <location>
        <begin position="187"/>
        <end position="208"/>
    </location>
</feature>
<protein>
    <recommendedName>
        <fullName evidence="13">General secretion pathway protein F</fullName>
    </recommendedName>
</protein>
<dbReference type="Gene3D" id="1.20.81.30">
    <property type="entry name" value="Type II secretion system (T2SS), domain F"/>
    <property type="match status" value="2"/>
</dbReference>
<evidence type="ECO:0000259" key="16">
    <source>
        <dbReference type="Pfam" id="PF00482"/>
    </source>
</evidence>
<keyword evidence="4 14" id="KW-0813">Transport</keyword>
<dbReference type="Pfam" id="PF00482">
    <property type="entry name" value="T2SSF"/>
    <property type="match status" value="2"/>
</dbReference>
<dbReference type="InterPro" id="IPR011850">
    <property type="entry name" value="T2SS_GspF"/>
</dbReference>
<evidence type="ECO:0000256" key="10">
    <source>
        <dbReference type="ARBA" id="ARBA00022927"/>
    </source>
</evidence>
<organism evidence="17 18">
    <name type="scientific">Candidatus Auribacter fodinae</name>
    <dbReference type="NCBI Taxonomy" id="2093366"/>
    <lineage>
        <taxon>Bacteria</taxon>
        <taxon>Pseudomonadati</taxon>
        <taxon>Candidatus Auribacterota</taxon>
        <taxon>Candidatus Auribacteria</taxon>
        <taxon>Candidatus Auribacterales</taxon>
        <taxon>Candidatus Auribacteraceae</taxon>
        <taxon>Candidatus Auribacter</taxon>
    </lineage>
</organism>
<keyword evidence="5" id="KW-1003">Cell membrane</keyword>
<comment type="function">
    <text evidence="1">Component of the type II secretion system inner membrane complex required for the energy-dependent secretion of extracellular factors such as proteases and toxins from the periplasm.</text>
</comment>
<dbReference type="InterPro" id="IPR018076">
    <property type="entry name" value="T2SS_GspF_dom"/>
</dbReference>
<dbReference type="GO" id="GO:0015628">
    <property type="term" value="P:protein secretion by the type II secretion system"/>
    <property type="evidence" value="ECO:0007669"/>
    <property type="project" value="InterPro"/>
</dbReference>
<evidence type="ECO:0000256" key="1">
    <source>
        <dbReference type="ARBA" id="ARBA00002684"/>
    </source>
</evidence>
<dbReference type="PRINTS" id="PR00812">
    <property type="entry name" value="BCTERIALGSPF"/>
</dbReference>
<keyword evidence="10" id="KW-0653">Protein transport</keyword>
<evidence type="ECO:0000313" key="17">
    <source>
        <dbReference type="EMBL" id="RJP59424.1"/>
    </source>
</evidence>
<gene>
    <name evidence="17" type="primary">gspF</name>
    <name evidence="17" type="ORF">C4541_06070</name>
</gene>
<evidence type="ECO:0000256" key="14">
    <source>
        <dbReference type="RuleBase" id="RU003923"/>
    </source>
</evidence>